<dbReference type="InterPro" id="IPR044274">
    <property type="entry name" value="RFI2"/>
</dbReference>
<protein>
    <recommendedName>
        <fullName evidence="4">RING-type domain-containing protein</fullName>
    </recommendedName>
</protein>
<reference evidence="2 3" key="1">
    <citation type="journal article" date="2019" name="Sci. Rep.">
        <title>A high-quality genome of Eragrostis curvula grass provides insights into Poaceae evolution and supports new strategies to enhance forage quality.</title>
        <authorList>
            <person name="Carballo J."/>
            <person name="Santos B.A.C.M."/>
            <person name="Zappacosta D."/>
            <person name="Garbus I."/>
            <person name="Selva J.P."/>
            <person name="Gallo C.A."/>
            <person name="Diaz A."/>
            <person name="Albertini E."/>
            <person name="Caccamo M."/>
            <person name="Echenique V."/>
        </authorList>
    </citation>
    <scope>NUCLEOTIDE SEQUENCE [LARGE SCALE GENOMIC DNA]</scope>
    <source>
        <strain evidence="3">cv. Victoria</strain>
        <tissue evidence="2">Leaf</tissue>
    </source>
</reference>
<dbReference type="Gramene" id="TVU20945">
    <property type="protein sequence ID" value="TVU20945"/>
    <property type="gene ID" value="EJB05_30551"/>
</dbReference>
<dbReference type="AlphaFoldDB" id="A0A5J9UB92"/>
<proteinExistence type="predicted"/>
<feature type="region of interest" description="Disordered" evidence="1">
    <location>
        <begin position="296"/>
        <end position="322"/>
    </location>
</feature>
<feature type="non-terminal residue" evidence="2">
    <location>
        <position position="1"/>
    </location>
</feature>
<organism evidence="2 3">
    <name type="scientific">Eragrostis curvula</name>
    <name type="common">weeping love grass</name>
    <dbReference type="NCBI Taxonomy" id="38414"/>
    <lineage>
        <taxon>Eukaryota</taxon>
        <taxon>Viridiplantae</taxon>
        <taxon>Streptophyta</taxon>
        <taxon>Embryophyta</taxon>
        <taxon>Tracheophyta</taxon>
        <taxon>Spermatophyta</taxon>
        <taxon>Magnoliopsida</taxon>
        <taxon>Liliopsida</taxon>
        <taxon>Poales</taxon>
        <taxon>Poaceae</taxon>
        <taxon>PACMAD clade</taxon>
        <taxon>Chloridoideae</taxon>
        <taxon>Eragrostideae</taxon>
        <taxon>Eragrostidinae</taxon>
        <taxon>Eragrostis</taxon>
    </lineage>
</organism>
<dbReference type="Proteomes" id="UP000324897">
    <property type="component" value="Unassembled WGS sequence"/>
</dbReference>
<sequence>CIGSAFNAKGVMQCPYCRQIENGYWLYPTGPPTSQGLLTDDDLLFDEDPRCQHNYIAYLQPTPPPESLSSFHIIERSVDGSGHHDRWNPMSGPSYDQPLQTVHSIDFYHNLWTHMTHSLSPPNYYINGVAEQPRLPVGTMRIGGVDSGNQQRWPMPPLYGNGAERPRIASVPPMAPQLIRAIANIVEHFQQGSSSLFAGSQRSGGSLGAAGGLAAAVQLQDNPFYLFPPSSSGSRSGEDAEGFGGNRFYSWDRGHFGPNSLVNNEGDWPSSSQQQSPLDAPDPSYAARRLFGQLLAASTSSAPSENSSPNDESFHHMRLRRD</sequence>
<feature type="region of interest" description="Disordered" evidence="1">
    <location>
        <begin position="260"/>
        <end position="284"/>
    </location>
</feature>
<comment type="caution">
    <text evidence="2">The sequence shown here is derived from an EMBL/GenBank/DDBJ whole genome shotgun (WGS) entry which is preliminary data.</text>
</comment>
<dbReference type="PANTHER" id="PTHR46798:SF13">
    <property type="entry name" value="E3 UBIQUITIN-PROTEIN LIGASE IPI1"/>
    <property type="match status" value="1"/>
</dbReference>
<accession>A0A5J9UB92</accession>
<dbReference type="EMBL" id="RWGY01000026">
    <property type="protein sequence ID" value="TVU20945.1"/>
    <property type="molecule type" value="Genomic_DNA"/>
</dbReference>
<gene>
    <name evidence="2" type="ORF">EJB05_30551</name>
</gene>
<dbReference type="GO" id="GO:0004842">
    <property type="term" value="F:ubiquitin-protein transferase activity"/>
    <property type="evidence" value="ECO:0007669"/>
    <property type="project" value="InterPro"/>
</dbReference>
<keyword evidence="3" id="KW-1185">Reference proteome</keyword>
<evidence type="ECO:0000313" key="2">
    <source>
        <dbReference type="EMBL" id="TVU20945.1"/>
    </source>
</evidence>
<dbReference type="PANTHER" id="PTHR46798">
    <property type="entry name" value="OS09G0511500 PROTEIN"/>
    <property type="match status" value="1"/>
</dbReference>
<evidence type="ECO:0000256" key="1">
    <source>
        <dbReference type="SAM" id="MobiDB-lite"/>
    </source>
</evidence>
<evidence type="ECO:0000313" key="3">
    <source>
        <dbReference type="Proteomes" id="UP000324897"/>
    </source>
</evidence>
<name>A0A5J9UB92_9POAL</name>
<feature type="compositionally biased region" description="Low complexity" evidence="1">
    <location>
        <begin position="297"/>
        <end position="311"/>
    </location>
</feature>
<evidence type="ECO:0008006" key="4">
    <source>
        <dbReference type="Google" id="ProtNLM"/>
    </source>
</evidence>